<reference evidence="3 4" key="1">
    <citation type="submission" date="2021-03" db="EMBL/GenBank/DDBJ databases">
        <authorList>
            <person name="Lee D.-H."/>
        </authorList>
    </citation>
    <scope>NUCLEOTIDE SEQUENCE [LARGE SCALE GENOMIC DNA]</scope>
    <source>
        <strain evidence="3 4">MMS20-R2-23</strain>
    </source>
</reference>
<evidence type="ECO:0000256" key="1">
    <source>
        <dbReference type="SAM" id="MobiDB-lite"/>
    </source>
</evidence>
<dbReference type="PANTHER" id="PTHR34351">
    <property type="entry name" value="SLR1927 PROTEIN-RELATED"/>
    <property type="match status" value="1"/>
</dbReference>
<sequence>MGLTTRGTGLLVAAAALLGTGWRFGYPELTVLGAAGAVAVGQAVLGAARSPRLTVHRVADPDRVAVGEPARMTLAVRNTGRLRVTSLLAEDRCAGRPVPVPLLRLRPGRDTTCGYDVPTRRRGVLPVGPLRVTRRDPLGLCAATRAYGPAAVVRVHPRVHPLVAVPTGAGRSLDGRVDGVPHGSITFDSLREYVVGDELRRVHWRTSARVGELMVRENVDTSLPRIVVLLDNRSAAHPDRVGGAAGSFEAACEAAASLVVAAFRQDLPVVLLLVDPADDRTADPPLDRLAAVTLTDPSGRGPDGPTVGGDRDGGVLGSTLTGLRGDRPGDTLVFLTGPGGRDDVGRVGALRGAYPSVLVGVLGAAGPTPSAAGPVVLDAVDGVAFAAAWDAVRRW</sequence>
<gene>
    <name evidence="3" type="ORF">JQN83_26080</name>
</gene>
<name>A0ABS3VFC4_9ACTN</name>
<feature type="domain" description="DUF58" evidence="2">
    <location>
        <begin position="190"/>
        <end position="266"/>
    </location>
</feature>
<organism evidence="3 4">
    <name type="scientific">Micromonospora antibiotica</name>
    <dbReference type="NCBI Taxonomy" id="2807623"/>
    <lineage>
        <taxon>Bacteria</taxon>
        <taxon>Bacillati</taxon>
        <taxon>Actinomycetota</taxon>
        <taxon>Actinomycetes</taxon>
        <taxon>Micromonosporales</taxon>
        <taxon>Micromonosporaceae</taxon>
        <taxon>Micromonospora</taxon>
    </lineage>
</organism>
<dbReference type="EMBL" id="JAGFWR010000022">
    <property type="protein sequence ID" value="MBO4164259.1"/>
    <property type="molecule type" value="Genomic_DNA"/>
</dbReference>
<dbReference type="RefSeq" id="WP_208569793.1">
    <property type="nucleotide sequence ID" value="NZ_JAGFWR010000022.1"/>
</dbReference>
<dbReference type="Pfam" id="PF01882">
    <property type="entry name" value="DUF58"/>
    <property type="match status" value="1"/>
</dbReference>
<evidence type="ECO:0000313" key="3">
    <source>
        <dbReference type="EMBL" id="MBO4164259.1"/>
    </source>
</evidence>
<comment type="caution">
    <text evidence="3">The sequence shown here is derived from an EMBL/GenBank/DDBJ whole genome shotgun (WGS) entry which is preliminary data.</text>
</comment>
<dbReference type="InterPro" id="IPR002881">
    <property type="entry name" value="DUF58"/>
</dbReference>
<dbReference type="Proteomes" id="UP000671399">
    <property type="component" value="Unassembled WGS sequence"/>
</dbReference>
<evidence type="ECO:0000313" key="4">
    <source>
        <dbReference type="Proteomes" id="UP000671399"/>
    </source>
</evidence>
<proteinExistence type="predicted"/>
<dbReference type="PANTHER" id="PTHR34351:SF1">
    <property type="entry name" value="SLR1927 PROTEIN"/>
    <property type="match status" value="1"/>
</dbReference>
<evidence type="ECO:0000259" key="2">
    <source>
        <dbReference type="Pfam" id="PF01882"/>
    </source>
</evidence>
<feature type="region of interest" description="Disordered" evidence="1">
    <location>
        <begin position="293"/>
        <end position="313"/>
    </location>
</feature>
<accession>A0ABS3VFC4</accession>
<protein>
    <submittedName>
        <fullName evidence="3">DUF58 domain-containing protein</fullName>
    </submittedName>
</protein>
<keyword evidence="4" id="KW-1185">Reference proteome</keyword>